<dbReference type="EMBL" id="MFYX01000159">
    <property type="protein sequence ID" value="OGJ99764.1"/>
    <property type="molecule type" value="Genomic_DNA"/>
</dbReference>
<dbReference type="InterPro" id="IPR013785">
    <property type="entry name" value="Aldolase_TIM"/>
</dbReference>
<keyword evidence="3" id="KW-0408">Iron</keyword>
<evidence type="ECO:0000256" key="4">
    <source>
        <dbReference type="ARBA" id="ARBA00023014"/>
    </source>
</evidence>
<dbReference type="Gene3D" id="3.20.20.70">
    <property type="entry name" value="Aldolase class I"/>
    <property type="match status" value="1"/>
</dbReference>
<evidence type="ECO:0000256" key="3">
    <source>
        <dbReference type="ARBA" id="ARBA00023004"/>
    </source>
</evidence>
<dbReference type="CDD" id="cd01335">
    <property type="entry name" value="Radical_SAM"/>
    <property type="match status" value="1"/>
</dbReference>
<dbReference type="AlphaFoldDB" id="A0A1F7EZF2"/>
<keyword evidence="2" id="KW-0479">Metal-binding</keyword>
<dbReference type="SFLD" id="SFLDG01102">
    <property type="entry name" value="Uncharacterised_Radical_SAM_Su"/>
    <property type="match status" value="1"/>
</dbReference>
<dbReference type="Proteomes" id="UP000179243">
    <property type="component" value="Unassembled WGS sequence"/>
</dbReference>
<evidence type="ECO:0000313" key="7">
    <source>
        <dbReference type="Proteomes" id="UP000179243"/>
    </source>
</evidence>
<dbReference type="SUPFAM" id="SSF47781">
    <property type="entry name" value="RuvA domain 2-like"/>
    <property type="match status" value="1"/>
</dbReference>
<dbReference type="PROSITE" id="PS51918">
    <property type="entry name" value="RADICAL_SAM"/>
    <property type="match status" value="1"/>
</dbReference>
<name>A0A1F7EZF2_UNCRA</name>
<evidence type="ECO:0000256" key="2">
    <source>
        <dbReference type="ARBA" id="ARBA00022723"/>
    </source>
</evidence>
<dbReference type="GO" id="GO:0046872">
    <property type="term" value="F:metal ion binding"/>
    <property type="evidence" value="ECO:0007669"/>
    <property type="project" value="UniProtKB-KW"/>
</dbReference>
<proteinExistence type="predicted"/>
<evidence type="ECO:0000256" key="1">
    <source>
        <dbReference type="ARBA" id="ARBA00022691"/>
    </source>
</evidence>
<feature type="domain" description="Radical SAM core" evidence="5">
    <location>
        <begin position="53"/>
        <end position="290"/>
    </location>
</feature>
<dbReference type="InterPro" id="IPR058240">
    <property type="entry name" value="rSAM_sf"/>
</dbReference>
<dbReference type="InterPro" id="IPR023874">
    <property type="entry name" value="DNA_rSAM_put"/>
</dbReference>
<organism evidence="6 7">
    <name type="scientific">Candidatus Raymondbacteria bacterium RIFOXYD12_FULL_49_13</name>
    <dbReference type="NCBI Taxonomy" id="1817890"/>
    <lineage>
        <taxon>Bacteria</taxon>
        <taxon>Raymondiibacteriota</taxon>
    </lineage>
</organism>
<accession>A0A1F7EZF2</accession>
<evidence type="ECO:0000259" key="5">
    <source>
        <dbReference type="PROSITE" id="PS51918"/>
    </source>
</evidence>
<sequence length="378" mass="42534">MAYIQTGLSTVDKLQILSKASQYDLACSCGTTKQEHRTRSQDNQWIYPVTLFNGARTFLLKTLMANTCVNNCLYCPLRVGNDVRRCALSPEAIGSLFLDYYRKRMVSGLFLSSGVDRDPDTTMERLITSARYVRTRGFRGYTHLKIIPGASDGAISEALSLAHSVSLNMEVPGKRHFDQVCKGKDYDMQIIRPLKLLHELTAKGGRFAGKHVTTQFVVGASDETDQELVTYTHGLYQRLGLNRVYFSAYQRGVGHGSMPGEHSINSNSDMLTREHRLYQTDFLLRKYGFSAQEIPFGANGHLSLETDPKELWAQRHPEFFPININKATKLQLLRVPGLGPRTVNTILAVRRNGGRVSSLGLLGRRNKRFAKAEQYLSF</sequence>
<dbReference type="InterPro" id="IPR007197">
    <property type="entry name" value="rSAM"/>
</dbReference>
<reference evidence="6 7" key="1">
    <citation type="journal article" date="2016" name="Nat. Commun.">
        <title>Thousands of microbial genomes shed light on interconnected biogeochemical processes in an aquifer system.</title>
        <authorList>
            <person name="Anantharaman K."/>
            <person name="Brown C.T."/>
            <person name="Hug L.A."/>
            <person name="Sharon I."/>
            <person name="Castelle C.J."/>
            <person name="Probst A.J."/>
            <person name="Thomas B.C."/>
            <person name="Singh A."/>
            <person name="Wilkins M.J."/>
            <person name="Karaoz U."/>
            <person name="Brodie E.L."/>
            <person name="Williams K.H."/>
            <person name="Hubbard S.S."/>
            <person name="Banfield J.F."/>
        </authorList>
    </citation>
    <scope>NUCLEOTIDE SEQUENCE [LARGE SCALE GENOMIC DNA]</scope>
</reference>
<dbReference type="GO" id="GO:0003824">
    <property type="term" value="F:catalytic activity"/>
    <property type="evidence" value="ECO:0007669"/>
    <property type="project" value="InterPro"/>
</dbReference>
<protein>
    <recommendedName>
        <fullName evidence="5">Radical SAM core domain-containing protein</fullName>
    </recommendedName>
</protein>
<keyword evidence="4" id="KW-0411">Iron-sulfur</keyword>
<evidence type="ECO:0000313" key="6">
    <source>
        <dbReference type="EMBL" id="OGJ99764.1"/>
    </source>
</evidence>
<dbReference type="GO" id="GO:0051536">
    <property type="term" value="F:iron-sulfur cluster binding"/>
    <property type="evidence" value="ECO:0007669"/>
    <property type="project" value="UniProtKB-KW"/>
</dbReference>
<gene>
    <name evidence="6" type="ORF">A2519_12515</name>
</gene>
<comment type="caution">
    <text evidence="6">The sequence shown here is derived from an EMBL/GenBank/DDBJ whole genome shotgun (WGS) entry which is preliminary data.</text>
</comment>
<keyword evidence="1" id="KW-0949">S-adenosyl-L-methionine</keyword>
<dbReference type="InterPro" id="IPR010994">
    <property type="entry name" value="RuvA_2-like"/>
</dbReference>
<dbReference type="SFLD" id="SFLDS00029">
    <property type="entry name" value="Radical_SAM"/>
    <property type="match status" value="1"/>
</dbReference>
<dbReference type="SUPFAM" id="SSF102114">
    <property type="entry name" value="Radical SAM enzymes"/>
    <property type="match status" value="1"/>
</dbReference>